<evidence type="ECO:0000256" key="7">
    <source>
        <dbReference type="ARBA" id="ARBA00023196"/>
    </source>
</evidence>
<dbReference type="AlphaFoldDB" id="R4KL78"/>
<dbReference type="InterPro" id="IPR036771">
    <property type="entry name" value="ATPsynth_dsu/esu_N"/>
</dbReference>
<dbReference type="GO" id="GO:0045259">
    <property type="term" value="C:proton-transporting ATP synthase complex"/>
    <property type="evidence" value="ECO:0007669"/>
    <property type="project" value="UniProtKB-KW"/>
</dbReference>
<dbReference type="GO" id="GO:0046933">
    <property type="term" value="F:proton-transporting ATP synthase activity, rotational mechanism"/>
    <property type="evidence" value="ECO:0007669"/>
    <property type="project" value="InterPro"/>
</dbReference>
<evidence type="ECO:0000256" key="4">
    <source>
        <dbReference type="ARBA" id="ARBA00022475"/>
    </source>
</evidence>
<sequence length="131" mass="14647">MKLKVLLPTEVFLEEEVTKVSAEAENGSFCLLPRHIDFVTAIVPGLVSFITRGGEEVFLAVDSGILVKCGPEVLVSTRRAVRGPVLGELKDTILREFRTIDEREEQARSVMAKLEASFVRRFIKLEEDTRG</sequence>
<dbReference type="KEGG" id="dgi:Desgi_4159"/>
<evidence type="ECO:0000313" key="9">
    <source>
        <dbReference type="EMBL" id="AGL03414.1"/>
    </source>
</evidence>
<gene>
    <name evidence="9" type="ORF">Desgi_4159</name>
</gene>
<dbReference type="NCBIfam" id="TIGR03166">
    <property type="entry name" value="alt_F1F0_F1_eps"/>
    <property type="match status" value="1"/>
</dbReference>
<reference evidence="9 10" key="1">
    <citation type="submission" date="2012-01" db="EMBL/GenBank/DDBJ databases">
        <title>Complete sequence of Desulfotomaculum gibsoniae DSM 7213.</title>
        <authorList>
            <consortium name="US DOE Joint Genome Institute"/>
            <person name="Lucas S."/>
            <person name="Han J."/>
            <person name="Lapidus A."/>
            <person name="Cheng J.-F."/>
            <person name="Goodwin L."/>
            <person name="Pitluck S."/>
            <person name="Peters L."/>
            <person name="Ovchinnikova G."/>
            <person name="Teshima H."/>
            <person name="Detter J.C."/>
            <person name="Han C."/>
            <person name="Tapia R."/>
            <person name="Land M."/>
            <person name="Hauser L."/>
            <person name="Kyrpides N."/>
            <person name="Ivanova N."/>
            <person name="Pagani I."/>
            <person name="Parshina S."/>
            <person name="Plugge C."/>
            <person name="Muyzer G."/>
            <person name="Kuever J."/>
            <person name="Ivanova A."/>
            <person name="Nazina T."/>
            <person name="Klenk H.-P."/>
            <person name="Brambilla E."/>
            <person name="Spring S."/>
            <person name="Stams A.F."/>
            <person name="Woyke T."/>
        </authorList>
    </citation>
    <scope>NUCLEOTIDE SEQUENCE [LARGE SCALE GENOMIC DNA]</scope>
    <source>
        <strain evidence="9 10">DSM 7213</strain>
    </source>
</reference>
<organism evidence="9 10">
    <name type="scientific">Desulfoscipio gibsoniae DSM 7213</name>
    <dbReference type="NCBI Taxonomy" id="767817"/>
    <lineage>
        <taxon>Bacteria</taxon>
        <taxon>Bacillati</taxon>
        <taxon>Bacillota</taxon>
        <taxon>Clostridia</taxon>
        <taxon>Eubacteriales</taxon>
        <taxon>Desulfallaceae</taxon>
        <taxon>Desulfoscipio</taxon>
    </lineage>
</organism>
<dbReference type="InterPro" id="IPR020546">
    <property type="entry name" value="ATP_synth_F1_dsu/esu_N"/>
</dbReference>
<dbReference type="GO" id="GO:0012505">
    <property type="term" value="C:endomembrane system"/>
    <property type="evidence" value="ECO:0007669"/>
    <property type="project" value="UniProtKB-SubCell"/>
</dbReference>
<dbReference type="HOGENOM" id="CLU_149174_0_0_9"/>
<accession>R4KL78</accession>
<evidence type="ECO:0000256" key="3">
    <source>
        <dbReference type="ARBA" id="ARBA00022448"/>
    </source>
</evidence>
<name>R4KL78_9FIRM</name>
<comment type="similarity">
    <text evidence="2">Belongs to the ATPase epsilon chain family.</text>
</comment>
<evidence type="ECO:0000259" key="8">
    <source>
        <dbReference type="Pfam" id="PF02823"/>
    </source>
</evidence>
<keyword evidence="3" id="KW-0813">Transport</keyword>
<evidence type="ECO:0000256" key="1">
    <source>
        <dbReference type="ARBA" id="ARBA00004184"/>
    </source>
</evidence>
<dbReference type="InterPro" id="IPR001469">
    <property type="entry name" value="ATP_synth_F1_dsu/esu"/>
</dbReference>
<dbReference type="InterPro" id="IPR024037">
    <property type="entry name" value="Alt_ATP_synth_F1_esu"/>
</dbReference>
<proteinExistence type="inferred from homology"/>
<dbReference type="EMBL" id="CP003273">
    <property type="protein sequence ID" value="AGL03414.1"/>
    <property type="molecule type" value="Genomic_DNA"/>
</dbReference>
<dbReference type="eggNOG" id="COG0355">
    <property type="taxonomic scope" value="Bacteria"/>
</dbReference>
<evidence type="ECO:0000313" key="10">
    <source>
        <dbReference type="Proteomes" id="UP000013520"/>
    </source>
</evidence>
<dbReference type="SUPFAM" id="SSF51344">
    <property type="entry name" value="Epsilon subunit of F1F0-ATP synthase N-terminal domain"/>
    <property type="match status" value="1"/>
</dbReference>
<keyword evidence="6" id="KW-0472">Membrane</keyword>
<evidence type="ECO:0000256" key="2">
    <source>
        <dbReference type="ARBA" id="ARBA00005712"/>
    </source>
</evidence>
<dbReference type="CDD" id="cd12152">
    <property type="entry name" value="F1-ATPase_delta"/>
    <property type="match status" value="1"/>
</dbReference>
<keyword evidence="7" id="KW-0066">ATP synthesis</keyword>
<keyword evidence="7" id="KW-0139">CF(1)</keyword>
<dbReference type="Pfam" id="PF02823">
    <property type="entry name" value="ATP-synt_DE_N"/>
    <property type="match status" value="1"/>
</dbReference>
<protein>
    <submittedName>
        <fullName evidence="9">Alternate F1F0 ATPase, F1 subunit epsilon</fullName>
    </submittedName>
</protein>
<feature type="domain" description="ATP synthase F1 complex delta/epsilon subunit N-terminal" evidence="8">
    <location>
        <begin position="1"/>
        <end position="80"/>
    </location>
</feature>
<keyword evidence="10" id="KW-1185">Reference proteome</keyword>
<dbReference type="Gene3D" id="2.60.15.10">
    <property type="entry name" value="F0F1 ATP synthase delta/epsilon subunit, N-terminal"/>
    <property type="match status" value="1"/>
</dbReference>
<evidence type="ECO:0000256" key="6">
    <source>
        <dbReference type="ARBA" id="ARBA00023136"/>
    </source>
</evidence>
<dbReference type="RefSeq" id="WP_006521547.1">
    <property type="nucleotide sequence ID" value="NC_021184.1"/>
</dbReference>
<dbReference type="Proteomes" id="UP000013520">
    <property type="component" value="Chromosome"/>
</dbReference>
<dbReference type="OrthoDB" id="9804110at2"/>
<keyword evidence="5" id="KW-0406">Ion transport</keyword>
<evidence type="ECO:0000256" key="5">
    <source>
        <dbReference type="ARBA" id="ARBA00023065"/>
    </source>
</evidence>
<dbReference type="STRING" id="767817.Desgi_4159"/>
<comment type="subcellular location">
    <subcellularLocation>
        <location evidence="1">Endomembrane system</location>
        <topology evidence="1">Peripheral membrane protein</topology>
    </subcellularLocation>
</comment>
<dbReference type="NCBIfam" id="NF004871">
    <property type="entry name" value="PRK06228.1"/>
    <property type="match status" value="1"/>
</dbReference>
<keyword evidence="4" id="KW-1003">Cell membrane</keyword>